<evidence type="ECO:0000313" key="1">
    <source>
        <dbReference type="EMBL" id="CAG8849109.1"/>
    </source>
</evidence>
<gene>
    <name evidence="1" type="ORF">GMARGA_LOCUS39530</name>
</gene>
<dbReference type="EMBL" id="CAJVQB010094840">
    <property type="protein sequence ID" value="CAG8849109.1"/>
    <property type="molecule type" value="Genomic_DNA"/>
</dbReference>
<accession>A0ABN7X9I8</accession>
<feature type="non-terminal residue" evidence="1">
    <location>
        <position position="131"/>
    </location>
</feature>
<feature type="non-terminal residue" evidence="1">
    <location>
        <position position="1"/>
    </location>
</feature>
<evidence type="ECO:0000313" key="2">
    <source>
        <dbReference type="Proteomes" id="UP000789901"/>
    </source>
</evidence>
<sequence length="131" mass="15600">YRKLQHTGTREQHIKEKGKKDENKIVRMEVLREKEKKATAKRMEDLPLNFNNTQNKLLMKQYGKVSSINWIFDSFKKRAIVKIAIKNEKSKQILDDSWSLPIGRKLTKITQGENEEEVLVNRRKHRLILED</sequence>
<organism evidence="1 2">
    <name type="scientific">Gigaspora margarita</name>
    <dbReference type="NCBI Taxonomy" id="4874"/>
    <lineage>
        <taxon>Eukaryota</taxon>
        <taxon>Fungi</taxon>
        <taxon>Fungi incertae sedis</taxon>
        <taxon>Mucoromycota</taxon>
        <taxon>Glomeromycotina</taxon>
        <taxon>Glomeromycetes</taxon>
        <taxon>Diversisporales</taxon>
        <taxon>Gigasporaceae</taxon>
        <taxon>Gigaspora</taxon>
    </lineage>
</organism>
<reference evidence="1 2" key="1">
    <citation type="submission" date="2021-06" db="EMBL/GenBank/DDBJ databases">
        <authorList>
            <person name="Kallberg Y."/>
            <person name="Tangrot J."/>
            <person name="Rosling A."/>
        </authorList>
    </citation>
    <scope>NUCLEOTIDE SEQUENCE [LARGE SCALE GENOMIC DNA]</scope>
    <source>
        <strain evidence="1 2">120-4 pot B 10/14</strain>
    </source>
</reference>
<proteinExistence type="predicted"/>
<name>A0ABN7X9I8_GIGMA</name>
<dbReference type="Proteomes" id="UP000789901">
    <property type="component" value="Unassembled WGS sequence"/>
</dbReference>
<comment type="caution">
    <text evidence="1">The sequence shown here is derived from an EMBL/GenBank/DDBJ whole genome shotgun (WGS) entry which is preliminary data.</text>
</comment>
<keyword evidence="2" id="KW-1185">Reference proteome</keyword>
<protein>
    <submittedName>
        <fullName evidence="1">2929_t:CDS:1</fullName>
    </submittedName>
</protein>